<feature type="compositionally biased region" description="Basic and acidic residues" evidence="2">
    <location>
        <begin position="73"/>
        <end position="86"/>
    </location>
</feature>
<protein>
    <recommendedName>
        <fullName evidence="1">Ubiquitin carboxyl-terminal hydrolase</fullName>
        <ecNumber evidence="1">3.4.19.12</ecNumber>
    </recommendedName>
</protein>
<dbReference type="PROSITE" id="PS00973">
    <property type="entry name" value="USP_2"/>
    <property type="match status" value="1"/>
</dbReference>
<feature type="region of interest" description="Disordered" evidence="2">
    <location>
        <begin position="120"/>
        <end position="139"/>
    </location>
</feature>
<dbReference type="KEGG" id="lcf:108877074"/>
<gene>
    <name evidence="5" type="primary">LOC108877074</name>
</gene>
<dbReference type="Proteomes" id="UP000694890">
    <property type="component" value="Linkage group LG2"/>
</dbReference>
<dbReference type="CDD" id="cd02257">
    <property type="entry name" value="Peptidase_C19"/>
    <property type="match status" value="1"/>
</dbReference>
<name>A0AAJ7PFS2_LATCA</name>
<dbReference type="Gene3D" id="3.90.70.10">
    <property type="entry name" value="Cysteine proteinases"/>
    <property type="match status" value="1"/>
</dbReference>
<feature type="domain" description="USP" evidence="3">
    <location>
        <begin position="213"/>
        <end position="517"/>
    </location>
</feature>
<comment type="similarity">
    <text evidence="1">Belongs to the peptidase C19 family.</text>
</comment>
<keyword evidence="1" id="KW-0645">Protease</keyword>
<dbReference type="PROSITE" id="PS50235">
    <property type="entry name" value="USP_3"/>
    <property type="match status" value="1"/>
</dbReference>
<dbReference type="GO" id="GO:0005634">
    <property type="term" value="C:nucleus"/>
    <property type="evidence" value="ECO:0007669"/>
    <property type="project" value="TreeGrafter"/>
</dbReference>
<evidence type="ECO:0000256" key="2">
    <source>
        <dbReference type="SAM" id="MobiDB-lite"/>
    </source>
</evidence>
<dbReference type="GO" id="GO:0006508">
    <property type="term" value="P:proteolysis"/>
    <property type="evidence" value="ECO:0007669"/>
    <property type="project" value="UniProtKB-KW"/>
</dbReference>
<dbReference type="AlphaFoldDB" id="A0AAJ7PFS2"/>
<evidence type="ECO:0000259" key="3">
    <source>
        <dbReference type="PROSITE" id="PS50235"/>
    </source>
</evidence>
<dbReference type="GO" id="GO:0005829">
    <property type="term" value="C:cytosol"/>
    <property type="evidence" value="ECO:0007669"/>
    <property type="project" value="TreeGrafter"/>
</dbReference>
<feature type="compositionally biased region" description="Basic residues" evidence="2">
    <location>
        <begin position="56"/>
        <end position="71"/>
    </location>
</feature>
<keyword evidence="1" id="KW-0788">Thiol protease</keyword>
<comment type="catalytic activity">
    <reaction evidence="1">
        <text>Thiol-dependent hydrolysis of ester, thioester, amide, peptide and isopeptide bonds formed by the C-terminal Gly of ubiquitin (a 76-residue protein attached to proteins as an intracellular targeting signal).</text>
        <dbReference type="EC" id="3.4.19.12"/>
    </reaction>
</comment>
<reference evidence="5" key="1">
    <citation type="submission" date="2025-08" db="UniProtKB">
        <authorList>
            <consortium name="RefSeq"/>
        </authorList>
    </citation>
    <scope>IDENTIFICATION</scope>
    <source>
        <tissue evidence="5">Brain</tissue>
    </source>
</reference>
<dbReference type="GO" id="GO:0004843">
    <property type="term" value="F:cysteine-type deubiquitinase activity"/>
    <property type="evidence" value="ECO:0007669"/>
    <property type="project" value="UniProtKB-UniRule"/>
</dbReference>
<dbReference type="GeneID" id="108877074"/>
<evidence type="ECO:0000313" key="5">
    <source>
        <dbReference type="RefSeq" id="XP_018522529.2"/>
    </source>
</evidence>
<dbReference type="SUPFAM" id="SSF54001">
    <property type="entry name" value="Cysteine proteinases"/>
    <property type="match status" value="1"/>
</dbReference>
<keyword evidence="1" id="KW-0833">Ubl conjugation pathway</keyword>
<dbReference type="PANTHER" id="PTHR24006:SF915">
    <property type="entry name" value="UBIQUITIN CARBOXYL-TERMINAL HYDROLASE-RELATED"/>
    <property type="match status" value="1"/>
</dbReference>
<evidence type="ECO:0000313" key="4">
    <source>
        <dbReference type="Proteomes" id="UP000694890"/>
    </source>
</evidence>
<keyword evidence="1 5" id="KW-0378">Hydrolase</keyword>
<organism evidence="4 5">
    <name type="scientific">Lates calcarifer</name>
    <name type="common">Barramundi</name>
    <name type="synonym">Holocentrus calcarifer</name>
    <dbReference type="NCBI Taxonomy" id="8187"/>
    <lineage>
        <taxon>Eukaryota</taxon>
        <taxon>Metazoa</taxon>
        <taxon>Chordata</taxon>
        <taxon>Craniata</taxon>
        <taxon>Vertebrata</taxon>
        <taxon>Euteleostomi</taxon>
        <taxon>Actinopterygii</taxon>
        <taxon>Neopterygii</taxon>
        <taxon>Teleostei</taxon>
        <taxon>Neoteleostei</taxon>
        <taxon>Acanthomorphata</taxon>
        <taxon>Carangaria</taxon>
        <taxon>Carangaria incertae sedis</taxon>
        <taxon>Centropomidae</taxon>
        <taxon>Lates</taxon>
    </lineage>
</organism>
<dbReference type="PROSITE" id="PS00972">
    <property type="entry name" value="USP_1"/>
    <property type="match status" value="1"/>
</dbReference>
<dbReference type="InterPro" id="IPR001394">
    <property type="entry name" value="Peptidase_C19_UCH"/>
</dbReference>
<dbReference type="RefSeq" id="XP_018522529.2">
    <property type="nucleotide sequence ID" value="XM_018667013.2"/>
</dbReference>
<dbReference type="Pfam" id="PF00443">
    <property type="entry name" value="UCH"/>
    <property type="match status" value="1"/>
</dbReference>
<sequence length="518" mass="59427">MFRLHCFQRKTKQTPVEVFVADEEEQHSNPQRSVALPDSPAATVAPVSAKSVETGKKKKKNKKNKRRRWRNRLFGDLESKKTEEKPSLPQENDVTSDDTAKKTSWWDLLFKCCRRRHRVSPATSPVPRTSCSPKRHSGSLTPQDEVMLFPELDLSNKIYDYDDFLLPEVPSYPTIMEQIILEMWLKEQFDNTTRSHVSLHDGVKESTITTNNFGFPNIGQSCYMNSSLQSLLTLEDFVRDISCQERVWGSVSAAQVMRRLMDIRDAHTSTDAATKCHLLRLFKEAVSVQAPEFSDRQQKDAHEFLSAVLDQMRSLSPLLQEHAAGMGRRYTCPVEDHLVFRMENTRTCKRCGVHSTRQEEFTNLSLDLVPGGSVDDMLQNYLMETELEFRCECGGQTSGQRSTFATLPKVLILHLKRFRFTPFYELRKADDPVGLQRDLVVSSEKDVGCYNLVSTISHFGSIRAGHYICDGIHPDDSPDEPTDRWLTFNDSAVSETTGWSTCEKRQRTAYILFYRRQE</sequence>
<evidence type="ECO:0000256" key="1">
    <source>
        <dbReference type="RuleBase" id="RU366025"/>
    </source>
</evidence>
<feature type="region of interest" description="Disordered" evidence="2">
    <location>
        <begin position="23"/>
        <end position="97"/>
    </location>
</feature>
<dbReference type="GO" id="GO:0000082">
    <property type="term" value="P:G1/S transition of mitotic cell cycle"/>
    <property type="evidence" value="ECO:0007669"/>
    <property type="project" value="TreeGrafter"/>
</dbReference>
<dbReference type="InterPro" id="IPR028889">
    <property type="entry name" value="USP"/>
</dbReference>
<accession>A0AAJ7PFS2</accession>
<dbReference type="InterPro" id="IPR050164">
    <property type="entry name" value="Peptidase_C19"/>
</dbReference>
<dbReference type="EC" id="3.4.19.12" evidence="1"/>
<feature type="compositionally biased region" description="Polar residues" evidence="2">
    <location>
        <begin position="121"/>
        <end position="139"/>
    </location>
</feature>
<dbReference type="GO" id="GO:0016579">
    <property type="term" value="P:protein deubiquitination"/>
    <property type="evidence" value="ECO:0007669"/>
    <property type="project" value="InterPro"/>
</dbReference>
<dbReference type="InterPro" id="IPR018200">
    <property type="entry name" value="USP_CS"/>
</dbReference>
<dbReference type="PANTHER" id="PTHR24006">
    <property type="entry name" value="UBIQUITIN CARBOXYL-TERMINAL HYDROLASE"/>
    <property type="match status" value="1"/>
</dbReference>
<proteinExistence type="inferred from homology"/>
<dbReference type="InterPro" id="IPR038765">
    <property type="entry name" value="Papain-like_cys_pep_sf"/>
</dbReference>